<feature type="compositionally biased region" description="Low complexity" evidence="1">
    <location>
        <begin position="47"/>
        <end position="63"/>
    </location>
</feature>
<name>A0ABP4W0N6_9ACTN</name>
<evidence type="ECO:0008006" key="5">
    <source>
        <dbReference type="Google" id="ProtNLM"/>
    </source>
</evidence>
<dbReference type="EMBL" id="BAAAME010000004">
    <property type="protein sequence ID" value="GAA1741356.1"/>
    <property type="molecule type" value="Genomic_DNA"/>
</dbReference>
<keyword evidence="2" id="KW-0812">Transmembrane</keyword>
<keyword evidence="2" id="KW-1133">Transmembrane helix</keyword>
<gene>
    <name evidence="3" type="ORF">GCM10009710_21940</name>
</gene>
<dbReference type="Proteomes" id="UP001501057">
    <property type="component" value="Unassembled WGS sequence"/>
</dbReference>
<feature type="region of interest" description="Disordered" evidence="1">
    <location>
        <begin position="193"/>
        <end position="234"/>
    </location>
</feature>
<proteinExistence type="predicted"/>
<accession>A0ABP4W0N6</accession>
<protein>
    <recommendedName>
        <fullName evidence="5">DUF4232 domain-containing protein</fullName>
    </recommendedName>
</protein>
<feature type="transmembrane region" description="Helical" evidence="2">
    <location>
        <begin position="15"/>
        <end position="36"/>
    </location>
</feature>
<evidence type="ECO:0000313" key="3">
    <source>
        <dbReference type="EMBL" id="GAA1741356.1"/>
    </source>
</evidence>
<feature type="compositionally biased region" description="Low complexity" evidence="1">
    <location>
        <begin position="218"/>
        <end position="234"/>
    </location>
</feature>
<organism evidence="3 4">
    <name type="scientific">Aeromicrobium alkaliterrae</name>
    <dbReference type="NCBI Taxonomy" id="302168"/>
    <lineage>
        <taxon>Bacteria</taxon>
        <taxon>Bacillati</taxon>
        <taxon>Actinomycetota</taxon>
        <taxon>Actinomycetes</taxon>
        <taxon>Propionibacteriales</taxon>
        <taxon>Nocardioidaceae</taxon>
        <taxon>Aeromicrobium</taxon>
    </lineage>
</organism>
<feature type="compositionally biased region" description="Pro residues" evidence="1">
    <location>
        <begin position="203"/>
        <end position="217"/>
    </location>
</feature>
<reference evidence="4" key="1">
    <citation type="journal article" date="2019" name="Int. J. Syst. Evol. Microbiol.">
        <title>The Global Catalogue of Microorganisms (GCM) 10K type strain sequencing project: providing services to taxonomists for standard genome sequencing and annotation.</title>
        <authorList>
            <consortium name="The Broad Institute Genomics Platform"/>
            <consortium name="The Broad Institute Genome Sequencing Center for Infectious Disease"/>
            <person name="Wu L."/>
            <person name="Ma J."/>
        </authorList>
    </citation>
    <scope>NUCLEOTIDE SEQUENCE [LARGE SCALE GENOMIC DNA]</scope>
    <source>
        <strain evidence="4">JCM 13518</strain>
    </source>
</reference>
<sequence length="234" mass="23515">MSRPLPPEVYRRRRIVLLAGVLGIVLVVWLLVRALLGGDDAADEPEASPTPSATETTAAEVPEGTVPASLATGDSACEPSTVRVTPSVPADQTAGGPVQLALTISTSAAKPCVLEASASQLVVVIDDGDDPVYDSTSCNTSILTTPVRLSPEWATVTPVTWNGRVSGGSCSDAEAFVGAGSYTLKLGTLGGEPGDASFSLGEAPPPPAPPAPDPAVPDPAATDPAADPEAMPVG</sequence>
<keyword evidence="2" id="KW-0472">Membrane</keyword>
<evidence type="ECO:0000256" key="2">
    <source>
        <dbReference type="SAM" id="Phobius"/>
    </source>
</evidence>
<keyword evidence="4" id="KW-1185">Reference proteome</keyword>
<feature type="region of interest" description="Disordered" evidence="1">
    <location>
        <begin position="40"/>
        <end position="90"/>
    </location>
</feature>
<comment type="caution">
    <text evidence="3">The sequence shown here is derived from an EMBL/GenBank/DDBJ whole genome shotgun (WGS) entry which is preliminary data.</text>
</comment>
<evidence type="ECO:0000256" key="1">
    <source>
        <dbReference type="SAM" id="MobiDB-lite"/>
    </source>
</evidence>
<dbReference type="RefSeq" id="WP_344201293.1">
    <property type="nucleotide sequence ID" value="NZ_BAAAME010000004.1"/>
</dbReference>
<evidence type="ECO:0000313" key="4">
    <source>
        <dbReference type="Proteomes" id="UP001501057"/>
    </source>
</evidence>